<keyword evidence="5 8" id="KW-0812">Transmembrane</keyword>
<dbReference type="STRING" id="429701.A0A2G9G5E3"/>
<sequence length="197" mass="21058">MESQQKSGSNIGGIESGERGVATANKIKMQGWDFVLRFLALGLSLAAAVVLGVNKETTTVLESVVPTQPPVNVRATAKWHYLSAFVFFVVANAIACVHAAISLVLTLANGRGKKGISMVIIFFDLVMVALLFSGVGAAFAIGLMGYRGNTHVAWNKVCNVFDRFCHQVVAAIILSTVAALMFFLLVVLAALNLHKKH</sequence>
<organism evidence="10 11">
    <name type="scientific">Handroanthus impetiginosus</name>
    <dbReference type="NCBI Taxonomy" id="429701"/>
    <lineage>
        <taxon>Eukaryota</taxon>
        <taxon>Viridiplantae</taxon>
        <taxon>Streptophyta</taxon>
        <taxon>Embryophyta</taxon>
        <taxon>Tracheophyta</taxon>
        <taxon>Spermatophyta</taxon>
        <taxon>Magnoliopsida</taxon>
        <taxon>eudicotyledons</taxon>
        <taxon>Gunneridae</taxon>
        <taxon>Pentapetalae</taxon>
        <taxon>asterids</taxon>
        <taxon>lamiids</taxon>
        <taxon>Lamiales</taxon>
        <taxon>Bignoniaceae</taxon>
        <taxon>Crescentiina</taxon>
        <taxon>Tabebuia alliance</taxon>
        <taxon>Handroanthus</taxon>
    </lineage>
</organism>
<comment type="subunit">
    <text evidence="3 8">Homodimer and heterodimers.</text>
</comment>
<evidence type="ECO:0000259" key="9">
    <source>
        <dbReference type="Pfam" id="PF04535"/>
    </source>
</evidence>
<comment type="subcellular location">
    <subcellularLocation>
        <location evidence="1 8">Cell membrane</location>
        <topology evidence="1 8">Multi-pass membrane protein</topology>
    </subcellularLocation>
</comment>
<feature type="transmembrane region" description="Helical" evidence="8">
    <location>
        <begin position="34"/>
        <end position="53"/>
    </location>
</feature>
<dbReference type="InterPro" id="IPR044173">
    <property type="entry name" value="CASPL"/>
</dbReference>
<keyword evidence="6 8" id="KW-1133">Transmembrane helix</keyword>
<dbReference type="InterPro" id="IPR006459">
    <property type="entry name" value="CASP/CASPL"/>
</dbReference>
<dbReference type="AlphaFoldDB" id="A0A2G9G5E3"/>
<name>A0A2G9G5E3_9LAMI</name>
<evidence type="ECO:0000256" key="5">
    <source>
        <dbReference type="ARBA" id="ARBA00022692"/>
    </source>
</evidence>
<feature type="transmembrane region" description="Helical" evidence="8">
    <location>
        <begin position="119"/>
        <end position="146"/>
    </location>
</feature>
<accession>A0A2G9G5E3</accession>
<evidence type="ECO:0000256" key="8">
    <source>
        <dbReference type="RuleBase" id="RU361233"/>
    </source>
</evidence>
<evidence type="ECO:0000256" key="2">
    <source>
        <dbReference type="ARBA" id="ARBA00007651"/>
    </source>
</evidence>
<comment type="caution">
    <text evidence="10">The sequence shown here is derived from an EMBL/GenBank/DDBJ whole genome shotgun (WGS) entry which is preliminary data.</text>
</comment>
<feature type="transmembrane region" description="Helical" evidence="8">
    <location>
        <begin position="79"/>
        <end position="107"/>
    </location>
</feature>
<dbReference type="EMBL" id="NKXS01006903">
    <property type="protein sequence ID" value="PIN00536.1"/>
    <property type="molecule type" value="Genomic_DNA"/>
</dbReference>
<feature type="transmembrane region" description="Helical" evidence="8">
    <location>
        <begin position="166"/>
        <end position="191"/>
    </location>
</feature>
<evidence type="ECO:0000256" key="4">
    <source>
        <dbReference type="ARBA" id="ARBA00022475"/>
    </source>
</evidence>
<evidence type="ECO:0000313" key="10">
    <source>
        <dbReference type="EMBL" id="PIN00536.1"/>
    </source>
</evidence>
<dbReference type="NCBIfam" id="TIGR01569">
    <property type="entry name" value="A_tha_TIGR01569"/>
    <property type="match status" value="1"/>
</dbReference>
<evidence type="ECO:0000256" key="1">
    <source>
        <dbReference type="ARBA" id="ARBA00004651"/>
    </source>
</evidence>
<dbReference type="PANTHER" id="PTHR36488:SF8">
    <property type="entry name" value="CASP-LIKE PROTEIN 1U1"/>
    <property type="match status" value="1"/>
</dbReference>
<reference evidence="11" key="1">
    <citation type="journal article" date="2018" name="Gigascience">
        <title>Genome assembly of the Pink Ipe (Handroanthus impetiginosus, Bignoniaceae), a highly valued, ecologically keystone Neotropical timber forest tree.</title>
        <authorList>
            <person name="Silva-Junior O.B."/>
            <person name="Grattapaglia D."/>
            <person name="Novaes E."/>
            <person name="Collevatti R.G."/>
        </authorList>
    </citation>
    <scope>NUCLEOTIDE SEQUENCE [LARGE SCALE GENOMIC DNA]</scope>
    <source>
        <strain evidence="11">cv. UFG-1</strain>
    </source>
</reference>
<evidence type="ECO:0000256" key="3">
    <source>
        <dbReference type="ARBA" id="ARBA00011489"/>
    </source>
</evidence>
<dbReference type="InterPro" id="IPR006702">
    <property type="entry name" value="CASP_dom"/>
</dbReference>
<evidence type="ECO:0000256" key="7">
    <source>
        <dbReference type="ARBA" id="ARBA00023136"/>
    </source>
</evidence>
<dbReference type="Proteomes" id="UP000231279">
    <property type="component" value="Unassembled WGS sequence"/>
</dbReference>
<dbReference type="GO" id="GO:0005886">
    <property type="term" value="C:plasma membrane"/>
    <property type="evidence" value="ECO:0007669"/>
    <property type="project" value="UniProtKB-SubCell"/>
</dbReference>
<comment type="similarity">
    <text evidence="2 8">Belongs to the Casparian strip membrane proteins (CASP) family.</text>
</comment>
<keyword evidence="7 8" id="KW-0472">Membrane</keyword>
<protein>
    <recommendedName>
        <fullName evidence="8">CASP-like protein</fullName>
    </recommendedName>
</protein>
<keyword evidence="4 8" id="KW-1003">Cell membrane</keyword>
<dbReference type="Pfam" id="PF04535">
    <property type="entry name" value="CASP_dom"/>
    <property type="match status" value="1"/>
</dbReference>
<feature type="domain" description="Casparian strip membrane protein" evidence="9">
    <location>
        <begin position="29"/>
        <end position="180"/>
    </location>
</feature>
<dbReference type="PANTHER" id="PTHR36488">
    <property type="entry name" value="CASP-LIKE PROTEIN 1U1"/>
    <property type="match status" value="1"/>
</dbReference>
<evidence type="ECO:0000256" key="6">
    <source>
        <dbReference type="ARBA" id="ARBA00022989"/>
    </source>
</evidence>
<evidence type="ECO:0000313" key="11">
    <source>
        <dbReference type="Proteomes" id="UP000231279"/>
    </source>
</evidence>
<gene>
    <name evidence="10" type="ORF">CDL12_26960</name>
</gene>
<proteinExistence type="inferred from homology"/>
<dbReference type="OrthoDB" id="913854at2759"/>
<keyword evidence="11" id="KW-1185">Reference proteome</keyword>